<protein>
    <submittedName>
        <fullName evidence="1">Peptidoglycan-binding domain-containing protein</fullName>
    </submittedName>
</protein>
<name>A0A1H0MGF1_PSERE</name>
<evidence type="ECO:0000313" key="2">
    <source>
        <dbReference type="EMBL" id="SDO79499.1"/>
    </source>
</evidence>
<reference evidence="1 4" key="2">
    <citation type="submission" date="2019-09" db="EMBL/GenBank/DDBJ databases">
        <title>Draft genome sequences of 48 bacterial type strains from the CCUG.</title>
        <authorList>
            <person name="Tunovic T."/>
            <person name="Pineiro-Iglesias B."/>
            <person name="Unosson C."/>
            <person name="Inganas E."/>
            <person name="Ohlen M."/>
            <person name="Cardew S."/>
            <person name="Jensie-Markopoulos S."/>
            <person name="Salva-Serra F."/>
            <person name="Jaen-Luchoro D."/>
            <person name="Karlsson R."/>
            <person name="Svensson-Stadler L."/>
            <person name="Chun J."/>
            <person name="Moore E."/>
        </authorList>
    </citation>
    <scope>NUCLEOTIDE SEQUENCE [LARGE SCALE GENOMIC DNA]</scope>
    <source>
        <strain evidence="1 4">CCUG 53116</strain>
    </source>
</reference>
<proteinExistence type="predicted"/>
<dbReference type="RefSeq" id="WP_083659372.1">
    <property type="nucleotide sequence ID" value="NZ_LT629709.1"/>
</dbReference>
<accession>A0A1H0MGF1</accession>
<dbReference type="EMBL" id="VZPS01000009">
    <property type="protein sequence ID" value="KAB0484873.1"/>
    <property type="molecule type" value="Genomic_DNA"/>
</dbReference>
<dbReference type="OrthoDB" id="192249at2"/>
<dbReference type="Proteomes" id="UP000198549">
    <property type="component" value="Chromosome I"/>
</dbReference>
<gene>
    <name evidence="1" type="ORF">F7R15_16345</name>
    <name evidence="2" type="ORF">SAMN04490202_1888</name>
</gene>
<evidence type="ECO:0000313" key="3">
    <source>
        <dbReference type="Proteomes" id="UP000198549"/>
    </source>
</evidence>
<sequence>MTIAQHLLTPSSDQTPVTVEIPTKQLSGALWVSKFPTSTRLDEMNSAFAISVASFLSALNAAGASVAISATLRPANRAFLMHWAWKIVNADADPLTIPEREGVDIQWGHLNEKGDYCREKSVAAATAMVNGYGMGNLRVAPALTSRHIEGKAIDMTISWTGTLSIKDAMGRTVDISTDPKTGMNEDLHAVGATYRVIKFKGGDKDKPHWSTDGR</sequence>
<dbReference type="AlphaFoldDB" id="A0A1H0MGF1"/>
<dbReference type="EMBL" id="LT629709">
    <property type="protein sequence ID" value="SDO79499.1"/>
    <property type="molecule type" value="Genomic_DNA"/>
</dbReference>
<evidence type="ECO:0000313" key="4">
    <source>
        <dbReference type="Proteomes" id="UP000460142"/>
    </source>
</evidence>
<dbReference type="Proteomes" id="UP000460142">
    <property type="component" value="Unassembled WGS sequence"/>
</dbReference>
<organism evidence="2 3">
    <name type="scientific">Pseudomonas reinekei</name>
    <dbReference type="NCBI Taxonomy" id="395598"/>
    <lineage>
        <taxon>Bacteria</taxon>
        <taxon>Pseudomonadati</taxon>
        <taxon>Pseudomonadota</taxon>
        <taxon>Gammaproteobacteria</taxon>
        <taxon>Pseudomonadales</taxon>
        <taxon>Pseudomonadaceae</taxon>
        <taxon>Pseudomonas</taxon>
    </lineage>
</organism>
<reference evidence="2 3" key="1">
    <citation type="submission" date="2016-10" db="EMBL/GenBank/DDBJ databases">
        <authorList>
            <person name="de Groot N.N."/>
        </authorList>
    </citation>
    <scope>NUCLEOTIDE SEQUENCE [LARGE SCALE GENOMIC DNA]</scope>
    <source>
        <strain evidence="2 3">BS3776</strain>
    </source>
</reference>
<evidence type="ECO:0000313" key="1">
    <source>
        <dbReference type="EMBL" id="KAB0484873.1"/>
    </source>
</evidence>